<dbReference type="Pfam" id="PF00249">
    <property type="entry name" value="Myb_DNA-binding"/>
    <property type="match status" value="1"/>
</dbReference>
<dbReference type="PANTHER" id="PTHR47999">
    <property type="entry name" value="TRANSCRIPTION FACTOR MYB8-RELATED-RELATED"/>
    <property type="match status" value="1"/>
</dbReference>
<name>A0A8S9HXH5_BRACR</name>
<dbReference type="PROSITE" id="PS50090">
    <property type="entry name" value="MYB_LIKE"/>
    <property type="match status" value="1"/>
</dbReference>
<dbReference type="Gene3D" id="1.10.10.60">
    <property type="entry name" value="Homeodomain-like"/>
    <property type="match status" value="1"/>
</dbReference>
<evidence type="ECO:0000256" key="1">
    <source>
        <dbReference type="ARBA" id="ARBA00004123"/>
    </source>
</evidence>
<dbReference type="InterPro" id="IPR001005">
    <property type="entry name" value="SANT/Myb"/>
</dbReference>
<gene>
    <name evidence="6" type="ORF">F2Q68_00007397</name>
    <name evidence="5" type="ORF">F2Q70_00014389</name>
</gene>
<accession>A0A8S9HXH5</accession>
<evidence type="ECO:0000313" key="6">
    <source>
        <dbReference type="EMBL" id="KAF2600585.1"/>
    </source>
</evidence>
<dbReference type="SUPFAM" id="SSF46689">
    <property type="entry name" value="Homeodomain-like"/>
    <property type="match status" value="1"/>
</dbReference>
<sequence length="50" mass="5689">MGRQPCCDKVGLKKGPWTVEEDKKLISFILTNGQCCWRALPKLSAFLYTN</sequence>
<dbReference type="Proteomes" id="UP000712281">
    <property type="component" value="Unassembled WGS sequence"/>
</dbReference>
<keyword evidence="3" id="KW-0539">Nucleus</keyword>
<comment type="subcellular location">
    <subcellularLocation>
        <location evidence="1">Nucleus</location>
    </subcellularLocation>
</comment>
<keyword evidence="2" id="KW-0238">DNA-binding</keyword>
<dbReference type="EMBL" id="QGKY02001250">
    <property type="protein sequence ID" value="KAF2562995.1"/>
    <property type="molecule type" value="Genomic_DNA"/>
</dbReference>
<proteinExistence type="predicted"/>
<evidence type="ECO:0000313" key="5">
    <source>
        <dbReference type="EMBL" id="KAF2562995.1"/>
    </source>
</evidence>
<dbReference type="GO" id="GO:0005634">
    <property type="term" value="C:nucleus"/>
    <property type="evidence" value="ECO:0007669"/>
    <property type="project" value="UniProtKB-SubCell"/>
</dbReference>
<dbReference type="GO" id="GO:0003677">
    <property type="term" value="F:DNA binding"/>
    <property type="evidence" value="ECO:0007669"/>
    <property type="project" value="UniProtKB-KW"/>
</dbReference>
<dbReference type="CDD" id="cd00167">
    <property type="entry name" value="SANT"/>
    <property type="match status" value="1"/>
</dbReference>
<evidence type="ECO:0000256" key="2">
    <source>
        <dbReference type="ARBA" id="ARBA00023125"/>
    </source>
</evidence>
<organism evidence="5">
    <name type="scientific">Brassica cretica</name>
    <name type="common">Mustard</name>
    <dbReference type="NCBI Taxonomy" id="69181"/>
    <lineage>
        <taxon>Eukaryota</taxon>
        <taxon>Viridiplantae</taxon>
        <taxon>Streptophyta</taxon>
        <taxon>Embryophyta</taxon>
        <taxon>Tracheophyta</taxon>
        <taxon>Spermatophyta</taxon>
        <taxon>Magnoliopsida</taxon>
        <taxon>eudicotyledons</taxon>
        <taxon>Gunneridae</taxon>
        <taxon>Pentapetalae</taxon>
        <taxon>rosids</taxon>
        <taxon>malvids</taxon>
        <taxon>Brassicales</taxon>
        <taxon>Brassicaceae</taxon>
        <taxon>Brassiceae</taxon>
        <taxon>Brassica</taxon>
    </lineage>
</organism>
<feature type="domain" description="Myb-like" evidence="4">
    <location>
        <begin position="9"/>
        <end position="42"/>
    </location>
</feature>
<dbReference type="InterPro" id="IPR009057">
    <property type="entry name" value="Homeodomain-like_sf"/>
</dbReference>
<reference evidence="5" key="1">
    <citation type="submission" date="2019-12" db="EMBL/GenBank/DDBJ databases">
        <title>Genome sequencing and annotation of Brassica cretica.</title>
        <authorList>
            <person name="Studholme D.J."/>
            <person name="Sarris P.F."/>
        </authorList>
    </citation>
    <scope>NUCLEOTIDE SEQUENCE</scope>
    <source>
        <strain evidence="6">PFS-001/15</strain>
        <strain evidence="5">PFS-102/07</strain>
        <tissue evidence="5">Leaf</tissue>
    </source>
</reference>
<comment type="caution">
    <text evidence="5">The sequence shown here is derived from an EMBL/GenBank/DDBJ whole genome shotgun (WGS) entry which is preliminary data.</text>
</comment>
<dbReference type="InterPro" id="IPR015495">
    <property type="entry name" value="Myb_TF_plants"/>
</dbReference>
<dbReference type="EMBL" id="QGKW02000717">
    <property type="protein sequence ID" value="KAF2600585.1"/>
    <property type="molecule type" value="Genomic_DNA"/>
</dbReference>
<dbReference type="PANTHER" id="PTHR47999:SF32">
    <property type="entry name" value="PROTEIN ODORANT1-LIKE"/>
    <property type="match status" value="1"/>
</dbReference>
<evidence type="ECO:0000256" key="3">
    <source>
        <dbReference type="ARBA" id="ARBA00023242"/>
    </source>
</evidence>
<evidence type="ECO:0000259" key="4">
    <source>
        <dbReference type="PROSITE" id="PS50090"/>
    </source>
</evidence>
<dbReference type="AlphaFoldDB" id="A0A8S9HXH5"/>
<protein>
    <recommendedName>
        <fullName evidence="4">Myb-like domain-containing protein</fullName>
    </recommendedName>
</protein>